<feature type="signal peptide" evidence="1">
    <location>
        <begin position="1"/>
        <end position="18"/>
    </location>
</feature>
<sequence length="423" mass="49058">MRFLVFSFFFLCAHFVTAQNRQANSISGTVIDSEDLAPVQYAYLYLKNYPDFSALADEQGEFKFFFPSQFLDETVVISSIGFEKKEVSISSLAKTGNTLRLQRQLLSLNEVTVMPEDNFIEEMISKAIDNIPNNYPDKRHQLRGFYRKVSTNYEEFTKLVEAAVVVEEVSYFKEGVDIRIKLESLRQSDELGEVDSSMTILKHRIREHIKSTGSTLGPSNQVIKTYQHNNGFRGDAYHSKTWFGKDGDRFMGIPELPTYRRLMGEEIVGNDTIYQIAFSSKDPPNGSSYLKINARNHAIVEYQIGWLSGEYQTFAKFREVDGVYYPEMFRNKELRLINRDVGTHQMDISTIWFDVPVTEDFKKIRVKNALGRDEEVESNKYELDSSFWKTYDFIKKHPLDSAIIRSLEMNKSLEQQFKRNAKD</sequence>
<reference evidence="3" key="1">
    <citation type="submission" date="2016-10" db="EMBL/GenBank/DDBJ databases">
        <authorList>
            <person name="Varghese N."/>
            <person name="Submissions S."/>
        </authorList>
    </citation>
    <scope>NUCLEOTIDE SEQUENCE [LARGE SCALE GENOMIC DNA]</scope>
    <source>
        <strain evidence="3">DSM 23445</strain>
    </source>
</reference>
<dbReference type="Proteomes" id="UP000199673">
    <property type="component" value="Unassembled WGS sequence"/>
</dbReference>
<keyword evidence="3" id="KW-1185">Reference proteome</keyword>
<dbReference type="RefSeq" id="WP_091691838.1">
    <property type="nucleotide sequence ID" value="NZ_FPBF01000001.1"/>
</dbReference>
<dbReference type="OrthoDB" id="1075473at2"/>
<dbReference type="EMBL" id="FPBF01000001">
    <property type="protein sequence ID" value="SFT55633.1"/>
    <property type="molecule type" value="Genomic_DNA"/>
</dbReference>
<feature type="chain" id="PRO_5011516487" evidence="1">
    <location>
        <begin position="19"/>
        <end position="423"/>
    </location>
</feature>
<evidence type="ECO:0000256" key="1">
    <source>
        <dbReference type="SAM" id="SignalP"/>
    </source>
</evidence>
<keyword evidence="1" id="KW-0732">Signal</keyword>
<evidence type="ECO:0000313" key="2">
    <source>
        <dbReference type="EMBL" id="SFT55633.1"/>
    </source>
</evidence>
<protein>
    <submittedName>
        <fullName evidence="2">CarboxypepD_reg-like domain-containing protein</fullName>
    </submittedName>
</protein>
<proteinExistence type="predicted"/>
<name>A0A1I6YYP2_9BACT</name>
<dbReference type="STRING" id="305507.SAMN04489724_1316"/>
<dbReference type="AlphaFoldDB" id="A0A1I6YYP2"/>
<evidence type="ECO:0000313" key="3">
    <source>
        <dbReference type="Proteomes" id="UP000199673"/>
    </source>
</evidence>
<accession>A0A1I6YYP2</accession>
<dbReference type="Pfam" id="PF13715">
    <property type="entry name" value="CarbopepD_reg_2"/>
    <property type="match status" value="1"/>
</dbReference>
<organism evidence="2 3">
    <name type="scientific">Algoriphagus locisalis</name>
    <dbReference type="NCBI Taxonomy" id="305507"/>
    <lineage>
        <taxon>Bacteria</taxon>
        <taxon>Pseudomonadati</taxon>
        <taxon>Bacteroidota</taxon>
        <taxon>Cytophagia</taxon>
        <taxon>Cytophagales</taxon>
        <taxon>Cyclobacteriaceae</taxon>
        <taxon>Algoriphagus</taxon>
    </lineage>
</organism>
<gene>
    <name evidence="2" type="ORF">SAMN04489724_1316</name>
</gene>